<accession>A0A2I0B3B6</accession>
<dbReference type="PANTHER" id="PTHR35046">
    <property type="entry name" value="ZINC KNUCKLE (CCHC-TYPE) FAMILY PROTEIN"/>
    <property type="match status" value="1"/>
</dbReference>
<evidence type="ECO:0000259" key="1">
    <source>
        <dbReference type="PROSITE" id="PS50994"/>
    </source>
</evidence>
<dbReference type="PROSITE" id="PS50994">
    <property type="entry name" value="INTEGRASE"/>
    <property type="match status" value="1"/>
</dbReference>
<dbReference type="SUPFAM" id="SSF53098">
    <property type="entry name" value="Ribonuclease H-like"/>
    <property type="match status" value="1"/>
</dbReference>
<dbReference type="AlphaFoldDB" id="A0A2I0B3B6"/>
<dbReference type="EMBL" id="KZ451918">
    <property type="protein sequence ID" value="PKA62287.1"/>
    <property type="molecule type" value="Genomic_DNA"/>
</dbReference>
<dbReference type="PANTHER" id="PTHR35046:SF18">
    <property type="entry name" value="RNA-DIRECTED DNA POLYMERASE"/>
    <property type="match status" value="1"/>
</dbReference>
<dbReference type="GO" id="GO:0003676">
    <property type="term" value="F:nucleic acid binding"/>
    <property type="evidence" value="ECO:0007669"/>
    <property type="project" value="InterPro"/>
</dbReference>
<dbReference type="InterPro" id="IPR036397">
    <property type="entry name" value="RNaseH_sf"/>
</dbReference>
<gene>
    <name evidence="2" type="ORF">AXF42_Ash016079</name>
</gene>
<dbReference type="Proteomes" id="UP000236161">
    <property type="component" value="Unassembled WGS sequence"/>
</dbReference>
<keyword evidence="3" id="KW-1185">Reference proteome</keyword>
<dbReference type="GO" id="GO:0015074">
    <property type="term" value="P:DNA integration"/>
    <property type="evidence" value="ECO:0007669"/>
    <property type="project" value="InterPro"/>
</dbReference>
<dbReference type="InterPro" id="IPR001584">
    <property type="entry name" value="Integrase_cat-core"/>
</dbReference>
<dbReference type="InterPro" id="IPR012337">
    <property type="entry name" value="RNaseH-like_sf"/>
</dbReference>
<name>A0A2I0B3B6_9ASPA</name>
<dbReference type="STRING" id="1088818.A0A2I0B3B6"/>
<dbReference type="Gene3D" id="3.30.420.10">
    <property type="entry name" value="Ribonuclease H-like superfamily/Ribonuclease H"/>
    <property type="match status" value="1"/>
</dbReference>
<protein>
    <recommendedName>
        <fullName evidence="1">Integrase catalytic domain-containing protein</fullName>
    </recommendedName>
</protein>
<proteinExistence type="predicted"/>
<evidence type="ECO:0000313" key="2">
    <source>
        <dbReference type="EMBL" id="PKA62287.1"/>
    </source>
</evidence>
<feature type="domain" description="Integrase catalytic" evidence="1">
    <location>
        <begin position="1"/>
        <end position="77"/>
    </location>
</feature>
<reference evidence="2 3" key="1">
    <citation type="journal article" date="2017" name="Nature">
        <title>The Apostasia genome and the evolution of orchids.</title>
        <authorList>
            <person name="Zhang G.Q."/>
            <person name="Liu K.W."/>
            <person name="Li Z."/>
            <person name="Lohaus R."/>
            <person name="Hsiao Y.Y."/>
            <person name="Niu S.C."/>
            <person name="Wang J.Y."/>
            <person name="Lin Y.C."/>
            <person name="Xu Q."/>
            <person name="Chen L.J."/>
            <person name="Yoshida K."/>
            <person name="Fujiwara S."/>
            <person name="Wang Z.W."/>
            <person name="Zhang Y.Q."/>
            <person name="Mitsuda N."/>
            <person name="Wang M."/>
            <person name="Liu G.H."/>
            <person name="Pecoraro L."/>
            <person name="Huang H.X."/>
            <person name="Xiao X.J."/>
            <person name="Lin M."/>
            <person name="Wu X.Y."/>
            <person name="Wu W.L."/>
            <person name="Chen Y.Y."/>
            <person name="Chang S.B."/>
            <person name="Sakamoto S."/>
            <person name="Ohme-Takagi M."/>
            <person name="Yagi M."/>
            <person name="Zeng S.J."/>
            <person name="Shen C.Y."/>
            <person name="Yeh C.M."/>
            <person name="Luo Y.B."/>
            <person name="Tsai W.C."/>
            <person name="Van de Peer Y."/>
            <person name="Liu Z.J."/>
        </authorList>
    </citation>
    <scope>NUCLEOTIDE SEQUENCE [LARGE SCALE GENOMIC DNA]</scope>
    <source>
        <strain evidence="3">cv. Shenzhen</strain>
        <tissue evidence="2">Stem</tissue>
    </source>
</reference>
<sequence>MTLAHPYTATTVAQAYLDNVYKLHGIPEKIVSDRDKIFLSRFWLELLKLLKVQVQMSTAYHPQTDDQTEIVNRCLET</sequence>
<evidence type="ECO:0000313" key="3">
    <source>
        <dbReference type="Proteomes" id="UP000236161"/>
    </source>
</evidence>
<dbReference type="OrthoDB" id="674670at2759"/>
<organism evidence="2 3">
    <name type="scientific">Apostasia shenzhenica</name>
    <dbReference type="NCBI Taxonomy" id="1088818"/>
    <lineage>
        <taxon>Eukaryota</taxon>
        <taxon>Viridiplantae</taxon>
        <taxon>Streptophyta</taxon>
        <taxon>Embryophyta</taxon>
        <taxon>Tracheophyta</taxon>
        <taxon>Spermatophyta</taxon>
        <taxon>Magnoliopsida</taxon>
        <taxon>Liliopsida</taxon>
        <taxon>Asparagales</taxon>
        <taxon>Orchidaceae</taxon>
        <taxon>Apostasioideae</taxon>
        <taxon>Apostasia</taxon>
    </lineage>
</organism>